<protein>
    <submittedName>
        <fullName evidence="2">Uncharacterized protein</fullName>
    </submittedName>
</protein>
<evidence type="ECO:0000313" key="3">
    <source>
        <dbReference type="Proteomes" id="UP000196573"/>
    </source>
</evidence>
<feature type="compositionally biased region" description="Basic residues" evidence="1">
    <location>
        <begin position="28"/>
        <end position="43"/>
    </location>
</feature>
<reference evidence="2 3" key="1">
    <citation type="submission" date="2017-03" db="EMBL/GenBank/DDBJ databases">
        <authorList>
            <person name="Afonso C.L."/>
            <person name="Miller P.J."/>
            <person name="Scott M.A."/>
            <person name="Spackman E."/>
            <person name="Goraichik I."/>
            <person name="Dimitrov K.M."/>
            <person name="Suarez D.L."/>
            <person name="Swayne D.E."/>
        </authorList>
    </citation>
    <scope>NUCLEOTIDE SEQUENCE [LARGE SCALE GENOMIC DNA]</scope>
    <source>
        <strain evidence="2">SB41UT1</strain>
    </source>
</reference>
<name>A0A1X7AKC5_9GAMM</name>
<evidence type="ECO:0000256" key="1">
    <source>
        <dbReference type="SAM" id="MobiDB-lite"/>
    </source>
</evidence>
<dbReference type="RefSeq" id="WP_133060445.1">
    <property type="nucleotide sequence ID" value="NZ_CBCSCN010000008.1"/>
</dbReference>
<dbReference type="AlphaFoldDB" id="A0A1X7AKC5"/>
<evidence type="ECO:0000313" key="2">
    <source>
        <dbReference type="EMBL" id="SMA43539.1"/>
    </source>
</evidence>
<proteinExistence type="predicted"/>
<feature type="compositionally biased region" description="Low complexity" evidence="1">
    <location>
        <begin position="49"/>
        <end position="60"/>
    </location>
</feature>
<sequence>MDTRELSQGGRSQNYGVMGQVEWSFRPSRPRTRSGRRTRRAHPGQRYFSGSESDSSCSPSPDRRENYRSRSPHRLRVSDQPSRALLSSATTATGSLRFKEHLNPEVNEVLDQLLDSARSEDYAKATELVCQILEGGSPVAVRVHYLEAMDSSPEGCMIIFLLTGFDLMADSSMGMAVMEESLERTHSQFQDMYRPSCVKKHDHWLMVRMIARAAIFRHHLSAQLDDQNRQAFHYLNLDARGHFQLYQLDRATAEQQQSYLDNLLSLMKMMVAPGGQQRSAERLGTLRGCLPLHNDEISSPVRSLTPQTLKQGQVWTLYLQDLKATRKEDKAVEELMALLQGNLDINS</sequence>
<dbReference type="EMBL" id="FWPT01000003">
    <property type="protein sequence ID" value="SMA43539.1"/>
    <property type="molecule type" value="Genomic_DNA"/>
</dbReference>
<keyword evidence="3" id="KW-1185">Reference proteome</keyword>
<organism evidence="2 3">
    <name type="scientific">Parendozoicomonas haliclonae</name>
    <dbReference type="NCBI Taxonomy" id="1960125"/>
    <lineage>
        <taxon>Bacteria</taxon>
        <taxon>Pseudomonadati</taxon>
        <taxon>Pseudomonadota</taxon>
        <taxon>Gammaproteobacteria</taxon>
        <taxon>Oceanospirillales</taxon>
        <taxon>Endozoicomonadaceae</taxon>
        <taxon>Parendozoicomonas</taxon>
    </lineage>
</organism>
<gene>
    <name evidence="2" type="ORF">EHSB41UT_01618</name>
</gene>
<feature type="region of interest" description="Disordered" evidence="1">
    <location>
        <begin position="1"/>
        <end position="82"/>
    </location>
</feature>
<accession>A0A1X7AKC5</accession>
<dbReference type="Proteomes" id="UP000196573">
    <property type="component" value="Unassembled WGS sequence"/>
</dbReference>